<evidence type="ECO:0000259" key="7">
    <source>
        <dbReference type="Pfam" id="PF01494"/>
    </source>
</evidence>
<keyword evidence="4" id="KW-0274">FAD</keyword>
<protein>
    <submittedName>
        <fullName evidence="8">2-polyprenyl-6-methoxyphenol hydroxylase</fullName>
    </submittedName>
</protein>
<comment type="similarity">
    <text evidence="2">Belongs to the UbiH/COQ6 family.</text>
</comment>
<keyword evidence="5" id="KW-0560">Oxidoreductase</keyword>
<evidence type="ECO:0000256" key="2">
    <source>
        <dbReference type="ARBA" id="ARBA00005349"/>
    </source>
</evidence>
<dbReference type="GO" id="GO:0006744">
    <property type="term" value="P:ubiquinone biosynthetic process"/>
    <property type="evidence" value="ECO:0007669"/>
    <property type="project" value="InterPro"/>
</dbReference>
<evidence type="ECO:0000313" key="8">
    <source>
        <dbReference type="EMBL" id="VAV90893.1"/>
    </source>
</evidence>
<sequence>MSDFKNYDVVVVGGGPAGLSAAWLLAEQNLKTAIVSPFYPEPVPQGQRDPRTIAMMQPSVRLMEHMGLWPKDLAKVSSPLKQLRLLDDSGNLLNGTEVIFNSDELNDQPFGWNVPLPDLSLALLALAKKANIDFFHDEALGAPLNNEGVLLQMKNTDDIAAKVVVAADGRASNLRRSAGIGMAEWFYDQVAVGAVFAHSGPHNDMSTECHKQDGPLTTVPMPDNHSSLVWMVRPERGEQLMALDEKEFAAELQLELHGELGLISNVTNRKSFPMQGLNAMTYASNRVILIGEAAHVVPPIGAQGLNMSLRDGAMAAELIGNAHRAGDDIGNNKVLTQYDKMRRRDVWPRQKIIDLMNRSLLSKLPFVHDARALGLNLVDRIPSLRALVMREGTSPTKNLPKVMQA</sequence>
<dbReference type="InterPro" id="IPR051205">
    <property type="entry name" value="UbiH/COQ6_monooxygenase"/>
</dbReference>
<dbReference type="PANTHER" id="PTHR43876">
    <property type="entry name" value="UBIQUINONE BIOSYNTHESIS MONOOXYGENASE COQ6, MITOCHONDRIAL"/>
    <property type="match status" value="1"/>
</dbReference>
<feature type="domain" description="FAD-binding" evidence="7">
    <location>
        <begin position="7"/>
        <end position="345"/>
    </location>
</feature>
<reference evidence="8" key="1">
    <citation type="submission" date="2018-06" db="EMBL/GenBank/DDBJ databases">
        <authorList>
            <person name="Zhirakovskaya E."/>
        </authorList>
    </citation>
    <scope>NUCLEOTIDE SEQUENCE</scope>
</reference>
<accession>A0A3B0S377</accession>
<dbReference type="NCBIfam" id="TIGR01988">
    <property type="entry name" value="Ubi-OHases"/>
    <property type="match status" value="1"/>
</dbReference>
<name>A0A3B0S377_9ZZZZ</name>
<dbReference type="InterPro" id="IPR010971">
    <property type="entry name" value="UbiH/COQ6"/>
</dbReference>
<evidence type="ECO:0000256" key="6">
    <source>
        <dbReference type="ARBA" id="ARBA00023033"/>
    </source>
</evidence>
<dbReference type="PRINTS" id="PR00420">
    <property type="entry name" value="RNGMNOXGNASE"/>
</dbReference>
<dbReference type="Gene3D" id="3.50.50.60">
    <property type="entry name" value="FAD/NAD(P)-binding domain"/>
    <property type="match status" value="2"/>
</dbReference>
<dbReference type="GO" id="GO:0016705">
    <property type="term" value="F:oxidoreductase activity, acting on paired donors, with incorporation or reduction of molecular oxygen"/>
    <property type="evidence" value="ECO:0007669"/>
    <property type="project" value="InterPro"/>
</dbReference>
<dbReference type="PANTHER" id="PTHR43876:SF7">
    <property type="entry name" value="UBIQUINONE BIOSYNTHESIS MONOOXYGENASE COQ6, MITOCHONDRIAL"/>
    <property type="match status" value="1"/>
</dbReference>
<organism evidence="8">
    <name type="scientific">hydrothermal vent metagenome</name>
    <dbReference type="NCBI Taxonomy" id="652676"/>
    <lineage>
        <taxon>unclassified sequences</taxon>
        <taxon>metagenomes</taxon>
        <taxon>ecological metagenomes</taxon>
    </lineage>
</organism>
<evidence type="ECO:0000256" key="1">
    <source>
        <dbReference type="ARBA" id="ARBA00001974"/>
    </source>
</evidence>
<keyword evidence="3" id="KW-0285">Flavoprotein</keyword>
<dbReference type="InterPro" id="IPR036188">
    <property type="entry name" value="FAD/NAD-bd_sf"/>
</dbReference>
<evidence type="ECO:0000256" key="3">
    <source>
        <dbReference type="ARBA" id="ARBA00022630"/>
    </source>
</evidence>
<proteinExistence type="inferred from homology"/>
<gene>
    <name evidence="8" type="ORF">MNBD_ALPHA08-2489</name>
</gene>
<dbReference type="EMBL" id="UOEC01000085">
    <property type="protein sequence ID" value="VAV90893.1"/>
    <property type="molecule type" value="Genomic_DNA"/>
</dbReference>
<dbReference type="GO" id="GO:0071949">
    <property type="term" value="F:FAD binding"/>
    <property type="evidence" value="ECO:0007669"/>
    <property type="project" value="InterPro"/>
</dbReference>
<dbReference type="InterPro" id="IPR002938">
    <property type="entry name" value="FAD-bd"/>
</dbReference>
<evidence type="ECO:0000256" key="4">
    <source>
        <dbReference type="ARBA" id="ARBA00022827"/>
    </source>
</evidence>
<comment type="cofactor">
    <cofactor evidence="1">
        <name>FAD</name>
        <dbReference type="ChEBI" id="CHEBI:57692"/>
    </cofactor>
</comment>
<dbReference type="SUPFAM" id="SSF51905">
    <property type="entry name" value="FAD/NAD(P)-binding domain"/>
    <property type="match status" value="1"/>
</dbReference>
<dbReference type="Pfam" id="PF01494">
    <property type="entry name" value="FAD_binding_3"/>
    <property type="match status" value="1"/>
</dbReference>
<evidence type="ECO:0000256" key="5">
    <source>
        <dbReference type="ARBA" id="ARBA00023002"/>
    </source>
</evidence>
<keyword evidence="6" id="KW-0503">Monooxygenase</keyword>
<dbReference type="GO" id="GO:0004497">
    <property type="term" value="F:monooxygenase activity"/>
    <property type="evidence" value="ECO:0007669"/>
    <property type="project" value="UniProtKB-KW"/>
</dbReference>
<dbReference type="AlphaFoldDB" id="A0A3B0S377"/>